<comment type="subcellular location">
    <subcellularLocation>
        <location evidence="6">Cytoplasm</location>
    </subcellularLocation>
</comment>
<dbReference type="AlphaFoldDB" id="A0A4P9K6L4"/>
<dbReference type="SUPFAM" id="SSF111331">
    <property type="entry name" value="NAD kinase/diacylglycerol kinase-like"/>
    <property type="match status" value="1"/>
</dbReference>
<evidence type="ECO:0000256" key="5">
    <source>
        <dbReference type="ARBA" id="ARBA00047925"/>
    </source>
</evidence>
<dbReference type="EMBL" id="CP040602">
    <property type="protein sequence ID" value="QCU89966.1"/>
    <property type="molecule type" value="Genomic_DNA"/>
</dbReference>
<gene>
    <name evidence="6" type="primary">nadK</name>
    <name evidence="7" type="ORF">FE785_04620</name>
</gene>
<organism evidence="7 8">
    <name type="scientific">Thiomicrorhabdus sediminis</name>
    <dbReference type="NCBI Taxonomy" id="2580412"/>
    <lineage>
        <taxon>Bacteria</taxon>
        <taxon>Pseudomonadati</taxon>
        <taxon>Pseudomonadota</taxon>
        <taxon>Gammaproteobacteria</taxon>
        <taxon>Thiotrichales</taxon>
        <taxon>Piscirickettsiaceae</taxon>
        <taxon>Thiomicrorhabdus</taxon>
    </lineage>
</organism>
<feature type="binding site" evidence="6">
    <location>
        <begin position="146"/>
        <end position="147"/>
    </location>
    <ligand>
        <name>NAD(+)</name>
        <dbReference type="ChEBI" id="CHEBI:57540"/>
    </ligand>
</feature>
<dbReference type="Gene3D" id="2.60.200.30">
    <property type="entry name" value="Probable inorganic polyphosphate/atp-NAD kinase, domain 2"/>
    <property type="match status" value="1"/>
</dbReference>
<feature type="binding site" evidence="6">
    <location>
        <position position="174"/>
    </location>
    <ligand>
        <name>NAD(+)</name>
        <dbReference type="ChEBI" id="CHEBI:57540"/>
    </ligand>
</feature>
<dbReference type="GO" id="GO:0006741">
    <property type="term" value="P:NADP+ biosynthetic process"/>
    <property type="evidence" value="ECO:0007669"/>
    <property type="project" value="UniProtKB-UniRule"/>
</dbReference>
<name>A0A4P9K6L4_9GAMM</name>
<comment type="cofactor">
    <cofactor evidence="6">
        <name>a divalent metal cation</name>
        <dbReference type="ChEBI" id="CHEBI:60240"/>
    </cofactor>
</comment>
<dbReference type="InterPro" id="IPR016064">
    <property type="entry name" value="NAD/diacylglycerol_kinase_sf"/>
</dbReference>
<dbReference type="GO" id="GO:0019674">
    <property type="term" value="P:NAD+ metabolic process"/>
    <property type="evidence" value="ECO:0007669"/>
    <property type="project" value="InterPro"/>
</dbReference>
<dbReference type="Pfam" id="PF01513">
    <property type="entry name" value="NAD_kinase"/>
    <property type="match status" value="1"/>
</dbReference>
<keyword evidence="6" id="KW-0963">Cytoplasm</keyword>
<dbReference type="Pfam" id="PF20143">
    <property type="entry name" value="NAD_kinase_C"/>
    <property type="match status" value="1"/>
</dbReference>
<dbReference type="GO" id="GO:0046872">
    <property type="term" value="F:metal ion binding"/>
    <property type="evidence" value="ECO:0007669"/>
    <property type="project" value="UniProtKB-UniRule"/>
</dbReference>
<dbReference type="PANTHER" id="PTHR20275:SF0">
    <property type="entry name" value="NAD KINASE"/>
    <property type="match status" value="1"/>
</dbReference>
<dbReference type="HAMAP" id="MF_00361">
    <property type="entry name" value="NAD_kinase"/>
    <property type="match status" value="1"/>
</dbReference>
<evidence type="ECO:0000256" key="2">
    <source>
        <dbReference type="ARBA" id="ARBA00022777"/>
    </source>
</evidence>
<keyword evidence="8" id="KW-1185">Reference proteome</keyword>
<dbReference type="InterPro" id="IPR002504">
    <property type="entry name" value="NADK"/>
</dbReference>
<dbReference type="GO" id="GO:0005737">
    <property type="term" value="C:cytoplasm"/>
    <property type="evidence" value="ECO:0007669"/>
    <property type="project" value="UniProtKB-SubCell"/>
</dbReference>
<sequence length="292" mass="32559">MFTRIGIFGKYSGIESWESIDKLLQHLISSNKTVMLDDASCHDFPVERYGVEVIERQQLAQQIDLAVVVGGDGTFLDVARSIVDSETPILGINLGRLGFLADISPKEMLTTLDDILAGNYECEERNLIHVKISKDENELFNEFAFNDVVIHKTDSPRMIEFETFVDGRFLNSQRSDGMIINTPTGSTAYALSAGGPILDPRLDVMSLVSINPHTMSTRPYVVPGNSVVEVRPHENCAGKAQVICDGQLSFQISLGYSTTVKRHKKMVKMLHPKGHDHFELLRAKLHWGDKLS</sequence>
<evidence type="ECO:0000256" key="6">
    <source>
        <dbReference type="HAMAP-Rule" id="MF_00361"/>
    </source>
</evidence>
<feature type="binding site" evidence="6">
    <location>
        <position position="157"/>
    </location>
    <ligand>
        <name>NAD(+)</name>
        <dbReference type="ChEBI" id="CHEBI:57540"/>
    </ligand>
</feature>
<dbReference type="GO" id="GO:0051287">
    <property type="term" value="F:NAD binding"/>
    <property type="evidence" value="ECO:0007669"/>
    <property type="project" value="UniProtKB-ARBA"/>
</dbReference>
<keyword evidence="6" id="KW-0547">Nucleotide-binding</keyword>
<proteinExistence type="inferred from homology"/>
<evidence type="ECO:0000313" key="8">
    <source>
        <dbReference type="Proteomes" id="UP000304864"/>
    </source>
</evidence>
<dbReference type="PANTHER" id="PTHR20275">
    <property type="entry name" value="NAD KINASE"/>
    <property type="match status" value="1"/>
</dbReference>
<keyword evidence="2 6" id="KW-0418">Kinase</keyword>
<comment type="caution">
    <text evidence="6">Lacks conserved residue(s) required for the propagation of feature annotation.</text>
</comment>
<feature type="binding site" evidence="6">
    <location>
        <begin position="187"/>
        <end position="192"/>
    </location>
    <ligand>
        <name>NAD(+)</name>
        <dbReference type="ChEBI" id="CHEBI:57540"/>
    </ligand>
</feature>
<dbReference type="GO" id="GO:0003951">
    <property type="term" value="F:NAD+ kinase activity"/>
    <property type="evidence" value="ECO:0007669"/>
    <property type="project" value="UniProtKB-UniRule"/>
</dbReference>
<evidence type="ECO:0000256" key="1">
    <source>
        <dbReference type="ARBA" id="ARBA00022679"/>
    </source>
</evidence>
<comment type="function">
    <text evidence="6">Involved in the regulation of the intracellular balance of NAD and NADP, and is a key enzyme in the biosynthesis of NADP. Catalyzes specifically the phosphorylation on 2'-hydroxyl of the adenosine moiety of NAD to yield NADP.</text>
</comment>
<keyword evidence="4 6" id="KW-0520">NAD</keyword>
<dbReference type="InterPro" id="IPR017437">
    <property type="entry name" value="ATP-NAD_kinase_PpnK-typ_C"/>
</dbReference>
<evidence type="ECO:0000256" key="4">
    <source>
        <dbReference type="ARBA" id="ARBA00023027"/>
    </source>
</evidence>
<dbReference type="RefSeq" id="WP_138564643.1">
    <property type="nucleotide sequence ID" value="NZ_CP040602.1"/>
</dbReference>
<protein>
    <recommendedName>
        <fullName evidence="6">NAD kinase</fullName>
        <ecNumber evidence="6">2.7.1.23</ecNumber>
    </recommendedName>
    <alternativeName>
        <fullName evidence="6">ATP-dependent NAD kinase</fullName>
    </alternativeName>
</protein>
<keyword evidence="1 6" id="KW-0808">Transferase</keyword>
<dbReference type="Proteomes" id="UP000304864">
    <property type="component" value="Chromosome"/>
</dbReference>
<dbReference type="Gene3D" id="3.40.50.10330">
    <property type="entry name" value="Probable inorganic polyphosphate/atp-NAD kinase, domain 1"/>
    <property type="match status" value="1"/>
</dbReference>
<dbReference type="GO" id="GO:0005524">
    <property type="term" value="F:ATP binding"/>
    <property type="evidence" value="ECO:0007669"/>
    <property type="project" value="UniProtKB-KW"/>
</dbReference>
<feature type="binding site" evidence="6">
    <location>
        <begin position="72"/>
        <end position="73"/>
    </location>
    <ligand>
        <name>NAD(+)</name>
        <dbReference type="ChEBI" id="CHEBI:57540"/>
    </ligand>
</feature>
<reference evidence="7 8" key="1">
    <citation type="submission" date="2019-05" db="EMBL/GenBank/DDBJ databases">
        <title>Thiomicrorhabdus sediminis sp. nov, a novel sulfur-oxidizing bacterium isolated from coastal sediment.</title>
        <authorList>
            <person name="Liu X."/>
        </authorList>
    </citation>
    <scope>NUCLEOTIDE SEQUENCE [LARGE SCALE GENOMIC DNA]</scope>
    <source>
        <strain evidence="7 8">G1</strain>
    </source>
</reference>
<dbReference type="OrthoDB" id="9774737at2"/>
<accession>A0A4P9K6L4</accession>
<feature type="active site" description="Proton acceptor" evidence="6">
    <location>
        <position position="72"/>
    </location>
</feature>
<comment type="catalytic activity">
    <reaction evidence="5 6">
        <text>NAD(+) + ATP = ADP + NADP(+) + H(+)</text>
        <dbReference type="Rhea" id="RHEA:18629"/>
        <dbReference type="ChEBI" id="CHEBI:15378"/>
        <dbReference type="ChEBI" id="CHEBI:30616"/>
        <dbReference type="ChEBI" id="CHEBI:57540"/>
        <dbReference type="ChEBI" id="CHEBI:58349"/>
        <dbReference type="ChEBI" id="CHEBI:456216"/>
        <dbReference type="EC" id="2.7.1.23"/>
    </reaction>
</comment>
<dbReference type="NCBIfam" id="NF002306">
    <property type="entry name" value="PRK01231.1"/>
    <property type="match status" value="1"/>
</dbReference>
<feature type="binding site" evidence="6">
    <location>
        <position position="247"/>
    </location>
    <ligand>
        <name>NAD(+)</name>
        <dbReference type="ChEBI" id="CHEBI:57540"/>
    </ligand>
</feature>
<dbReference type="EC" id="2.7.1.23" evidence="6"/>
<keyword evidence="3 6" id="KW-0521">NADP</keyword>
<feature type="binding site" evidence="6">
    <location>
        <position position="176"/>
    </location>
    <ligand>
        <name>NAD(+)</name>
        <dbReference type="ChEBI" id="CHEBI:57540"/>
    </ligand>
</feature>
<dbReference type="InterPro" id="IPR017438">
    <property type="entry name" value="ATP-NAD_kinase_N"/>
</dbReference>
<evidence type="ECO:0000313" key="7">
    <source>
        <dbReference type="EMBL" id="QCU89966.1"/>
    </source>
</evidence>
<keyword evidence="6" id="KW-0067">ATP-binding</keyword>
<comment type="similarity">
    <text evidence="6">Belongs to the NAD kinase family.</text>
</comment>
<dbReference type="KEGG" id="thig:FE785_04620"/>
<evidence type="ECO:0000256" key="3">
    <source>
        <dbReference type="ARBA" id="ARBA00022857"/>
    </source>
</evidence>